<sequence>RLSRFYITSNATQLLVMEVGEDFAIKAVDEVDDWLLIGGRTVVKAVEDTDFFVLRVQLGDVIMRSHGLNL</sequence>
<reference evidence="1 2" key="1">
    <citation type="submission" date="2019-12" db="EMBL/GenBank/DDBJ databases">
        <authorList>
            <person name="Alioto T."/>
            <person name="Alioto T."/>
            <person name="Gomez Garrido J."/>
        </authorList>
    </citation>
    <scope>NUCLEOTIDE SEQUENCE [LARGE SCALE GENOMIC DNA]</scope>
</reference>
<dbReference type="Gramene" id="OE9A047280T1">
    <property type="protein sequence ID" value="OE9A047280C1"/>
    <property type="gene ID" value="OE9A047280"/>
</dbReference>
<organism evidence="1 2">
    <name type="scientific">Olea europaea subsp. europaea</name>
    <dbReference type="NCBI Taxonomy" id="158383"/>
    <lineage>
        <taxon>Eukaryota</taxon>
        <taxon>Viridiplantae</taxon>
        <taxon>Streptophyta</taxon>
        <taxon>Embryophyta</taxon>
        <taxon>Tracheophyta</taxon>
        <taxon>Spermatophyta</taxon>
        <taxon>Magnoliopsida</taxon>
        <taxon>eudicotyledons</taxon>
        <taxon>Gunneridae</taxon>
        <taxon>Pentapetalae</taxon>
        <taxon>asterids</taxon>
        <taxon>lamiids</taxon>
        <taxon>Lamiales</taxon>
        <taxon>Oleaceae</taxon>
        <taxon>Oleeae</taxon>
        <taxon>Olea</taxon>
    </lineage>
</organism>
<evidence type="ECO:0000313" key="2">
    <source>
        <dbReference type="Proteomes" id="UP000594638"/>
    </source>
</evidence>
<dbReference type="EMBL" id="CACTIH010003775">
    <property type="protein sequence ID" value="CAA2984711.1"/>
    <property type="molecule type" value="Genomic_DNA"/>
</dbReference>
<protein>
    <submittedName>
        <fullName evidence="1">Uncharacterized protein</fullName>
    </submittedName>
</protein>
<accession>A0A8S0RXB3</accession>
<evidence type="ECO:0000313" key="1">
    <source>
        <dbReference type="EMBL" id="CAA2984711.1"/>
    </source>
</evidence>
<dbReference type="AlphaFoldDB" id="A0A8S0RXB3"/>
<dbReference type="Proteomes" id="UP000594638">
    <property type="component" value="Unassembled WGS sequence"/>
</dbReference>
<proteinExistence type="predicted"/>
<feature type="non-terminal residue" evidence="1">
    <location>
        <position position="1"/>
    </location>
</feature>
<gene>
    <name evidence="1" type="ORF">OLEA9_A047280</name>
</gene>
<comment type="caution">
    <text evidence="1">The sequence shown here is derived from an EMBL/GenBank/DDBJ whole genome shotgun (WGS) entry which is preliminary data.</text>
</comment>
<keyword evidence="2" id="KW-1185">Reference proteome</keyword>
<name>A0A8S0RXB3_OLEEU</name>